<dbReference type="InterPro" id="IPR006135">
    <property type="entry name" value="T3SS_substrate_exporter"/>
</dbReference>
<keyword evidence="8 13" id="KW-0653">Protein transport</keyword>
<dbReference type="NCBIfam" id="TIGR00328">
    <property type="entry name" value="flhB"/>
    <property type="match status" value="1"/>
</dbReference>
<gene>
    <name evidence="13 14" type="primary">flhB</name>
    <name evidence="14" type="ORF">GWP43_03900</name>
</gene>
<keyword evidence="4 13" id="KW-0813">Transport</keyword>
<name>A0A6P1Y0F0_9SPIR</name>
<proteinExistence type="inferred from homology"/>
<evidence type="ECO:0000256" key="2">
    <source>
        <dbReference type="ARBA" id="ARBA00010690"/>
    </source>
</evidence>
<evidence type="ECO:0000256" key="8">
    <source>
        <dbReference type="ARBA" id="ARBA00022927"/>
    </source>
</evidence>
<organism evidence="14 15">
    <name type="scientific">Treponema vincentii</name>
    <dbReference type="NCBI Taxonomy" id="69710"/>
    <lineage>
        <taxon>Bacteria</taxon>
        <taxon>Pseudomonadati</taxon>
        <taxon>Spirochaetota</taxon>
        <taxon>Spirochaetia</taxon>
        <taxon>Spirochaetales</taxon>
        <taxon>Treponemataceae</taxon>
        <taxon>Treponema</taxon>
    </lineage>
</organism>
<keyword evidence="14" id="KW-0969">Cilium</keyword>
<keyword evidence="14" id="KW-0282">Flagellum</keyword>
<dbReference type="RefSeq" id="WP_162662845.1">
    <property type="nucleotide sequence ID" value="NZ_CP048020.1"/>
</dbReference>
<keyword evidence="11 13" id="KW-1006">Bacterial flagellum protein export</keyword>
<evidence type="ECO:0000256" key="9">
    <source>
        <dbReference type="ARBA" id="ARBA00022989"/>
    </source>
</evidence>
<dbReference type="EMBL" id="CP048020">
    <property type="protein sequence ID" value="QHX42730.1"/>
    <property type="molecule type" value="Genomic_DNA"/>
</dbReference>
<keyword evidence="7 13" id="KW-1005">Bacterial flagellum biogenesis</keyword>
<dbReference type="InterPro" id="IPR029025">
    <property type="entry name" value="T3SS_substrate_exporter_C"/>
</dbReference>
<evidence type="ECO:0000256" key="1">
    <source>
        <dbReference type="ARBA" id="ARBA00004651"/>
    </source>
</evidence>
<dbReference type="Gene3D" id="6.10.250.2080">
    <property type="match status" value="1"/>
</dbReference>
<feature type="transmembrane region" description="Helical" evidence="13">
    <location>
        <begin position="57"/>
        <end position="76"/>
    </location>
</feature>
<evidence type="ECO:0000256" key="12">
    <source>
        <dbReference type="ARBA" id="ARBA00025078"/>
    </source>
</evidence>
<keyword evidence="14" id="KW-0966">Cell projection</keyword>
<dbReference type="KEGG" id="trz:GWP43_03900"/>
<dbReference type="GO" id="GO:0005886">
    <property type="term" value="C:plasma membrane"/>
    <property type="evidence" value="ECO:0007669"/>
    <property type="project" value="UniProtKB-SubCell"/>
</dbReference>
<dbReference type="PANTHER" id="PTHR30531">
    <property type="entry name" value="FLAGELLAR BIOSYNTHETIC PROTEIN FLHB"/>
    <property type="match status" value="1"/>
</dbReference>
<dbReference type="GO" id="GO:0009306">
    <property type="term" value="P:protein secretion"/>
    <property type="evidence" value="ECO:0007669"/>
    <property type="project" value="InterPro"/>
</dbReference>
<keyword evidence="9 13" id="KW-1133">Transmembrane helix</keyword>
<evidence type="ECO:0000256" key="6">
    <source>
        <dbReference type="ARBA" id="ARBA00022692"/>
    </source>
</evidence>
<dbReference type="AlphaFoldDB" id="A0A6P1Y0F0"/>
<dbReference type="GO" id="GO:0044780">
    <property type="term" value="P:bacterial-type flagellum assembly"/>
    <property type="evidence" value="ECO:0007669"/>
    <property type="project" value="InterPro"/>
</dbReference>
<keyword evidence="10 13" id="KW-0472">Membrane</keyword>
<evidence type="ECO:0000256" key="5">
    <source>
        <dbReference type="ARBA" id="ARBA00022475"/>
    </source>
</evidence>
<evidence type="ECO:0000256" key="7">
    <source>
        <dbReference type="ARBA" id="ARBA00022795"/>
    </source>
</evidence>
<accession>A0A6P1Y0F0</accession>
<dbReference type="Gene3D" id="3.40.1690.10">
    <property type="entry name" value="secretion proteins EscU"/>
    <property type="match status" value="1"/>
</dbReference>
<evidence type="ECO:0000256" key="3">
    <source>
        <dbReference type="ARBA" id="ARBA00021622"/>
    </source>
</evidence>
<feature type="transmembrane region" description="Helical" evidence="13">
    <location>
        <begin position="107"/>
        <end position="129"/>
    </location>
</feature>
<comment type="similarity">
    <text evidence="2 13">Belongs to the type III secretion exporter family.</text>
</comment>
<evidence type="ECO:0000313" key="15">
    <source>
        <dbReference type="Proteomes" id="UP000464374"/>
    </source>
</evidence>
<dbReference type="PRINTS" id="PR00950">
    <property type="entry name" value="TYPE3IMSPROT"/>
</dbReference>
<comment type="function">
    <text evidence="12 13">Required for formation of the rod structure in the basal body of the flagellar apparatus. Together with FliI and FliH, may constitute the export apparatus of flagellin.</text>
</comment>
<dbReference type="PANTHER" id="PTHR30531:SF12">
    <property type="entry name" value="FLAGELLAR BIOSYNTHETIC PROTEIN FLHB"/>
    <property type="match status" value="1"/>
</dbReference>
<evidence type="ECO:0000256" key="13">
    <source>
        <dbReference type="RuleBase" id="RU364091"/>
    </source>
</evidence>
<dbReference type="Pfam" id="PF01312">
    <property type="entry name" value="Bac_export_2"/>
    <property type="match status" value="1"/>
</dbReference>
<evidence type="ECO:0000256" key="11">
    <source>
        <dbReference type="ARBA" id="ARBA00023225"/>
    </source>
</evidence>
<dbReference type="SUPFAM" id="SSF160544">
    <property type="entry name" value="EscU C-terminal domain-like"/>
    <property type="match status" value="1"/>
</dbReference>
<keyword evidence="5 13" id="KW-1003">Cell membrane</keyword>
<protein>
    <recommendedName>
        <fullName evidence="3 13">Flagellar biosynthetic protein FlhB</fullName>
    </recommendedName>
</protein>
<evidence type="ECO:0000313" key="14">
    <source>
        <dbReference type="EMBL" id="QHX42730.1"/>
    </source>
</evidence>
<dbReference type="Proteomes" id="UP000464374">
    <property type="component" value="Chromosome"/>
</dbReference>
<evidence type="ECO:0000256" key="10">
    <source>
        <dbReference type="ARBA" id="ARBA00023136"/>
    </source>
</evidence>
<sequence length="383" mass="43605">MQKLAIEAASGYSERNFFIDLQWFAAEDEGRTEDPTDYKIRKAREEGRVAKSQDINAALVLLFPAGALIFLSSFFLEECMEILRFFFLRSTQADIRSGMWFGIFVQYFLKLALPLALIAMIAGVIANVLQNNGFLFSTKPIQPQFNKIVPDFIRFFKRALFSTEGLFNFAKSLTKVVVLVFVAFLMIRANLPHFIELLTVSFPQAIFFIAGVAAKLLATAALLLLILAIPDYFFQRKQFIDSLKMTKQEIKEEYKELEGDPQVKGRIRQQMQAILSQNAIRNVPKADVVITNPTHFAIAMQWDSKTMAAPMVLAKGADAMAQKIKAIAREHNIPLIENKPLARALYAKVQIGDIIPEEYYRALSLVFAEVYTLNNKKQEFYRR</sequence>
<dbReference type="InterPro" id="IPR006136">
    <property type="entry name" value="FlhB"/>
</dbReference>
<keyword evidence="6 13" id="KW-0812">Transmembrane</keyword>
<evidence type="ECO:0000256" key="4">
    <source>
        <dbReference type="ARBA" id="ARBA00022448"/>
    </source>
</evidence>
<comment type="subcellular location">
    <subcellularLocation>
        <location evidence="1">Cell membrane</location>
        <topology evidence="1">Multi-pass membrane protein</topology>
    </subcellularLocation>
</comment>
<reference evidence="14 15" key="1">
    <citation type="submission" date="2020-01" db="EMBL/GenBank/DDBJ databases">
        <title>Complete genome sequence of a human oral phylogroup 1 Treponema sp. strain ATCC 700766, originally isolated from periodontitis dental plaque.</title>
        <authorList>
            <person name="Chan Y."/>
            <person name="Huo Y.-B."/>
            <person name="Yu X.-L."/>
            <person name="Zeng H."/>
            <person name="Leung W.-K."/>
            <person name="Watt R.M."/>
        </authorList>
    </citation>
    <scope>NUCLEOTIDE SEQUENCE [LARGE SCALE GENOMIC DNA]</scope>
    <source>
        <strain evidence="14 15">OMZ 804</strain>
    </source>
</reference>
<feature type="transmembrane region" description="Helical" evidence="13">
    <location>
        <begin position="207"/>
        <end position="229"/>
    </location>
</feature>
<feature type="transmembrane region" description="Helical" evidence="13">
    <location>
        <begin position="176"/>
        <end position="195"/>
    </location>
</feature>